<dbReference type="RefSeq" id="WP_256620185.1">
    <property type="nucleotide sequence ID" value="NZ_JANIBC010000015.1"/>
</dbReference>
<dbReference type="AlphaFoldDB" id="A0A9X2LAS5"/>
<evidence type="ECO:0000256" key="3">
    <source>
        <dbReference type="ARBA" id="ARBA00022723"/>
    </source>
</evidence>
<evidence type="ECO:0000313" key="9">
    <source>
        <dbReference type="EMBL" id="MCQ8186278.1"/>
    </source>
</evidence>
<dbReference type="GO" id="GO:0046872">
    <property type="term" value="F:metal ion binding"/>
    <property type="evidence" value="ECO:0007669"/>
    <property type="project" value="UniProtKB-KW"/>
</dbReference>
<evidence type="ECO:0000256" key="4">
    <source>
        <dbReference type="ARBA" id="ARBA00022982"/>
    </source>
</evidence>
<dbReference type="GO" id="GO:0009055">
    <property type="term" value="F:electron transfer activity"/>
    <property type="evidence" value="ECO:0007669"/>
    <property type="project" value="InterPro"/>
</dbReference>
<dbReference type="SUPFAM" id="SSF46626">
    <property type="entry name" value="Cytochrome c"/>
    <property type="match status" value="1"/>
</dbReference>
<evidence type="ECO:0000256" key="2">
    <source>
        <dbReference type="ARBA" id="ARBA00022617"/>
    </source>
</evidence>
<feature type="domain" description="Cytochrome c" evidence="8">
    <location>
        <begin position="81"/>
        <end position="181"/>
    </location>
</feature>
<evidence type="ECO:0000256" key="1">
    <source>
        <dbReference type="ARBA" id="ARBA00022448"/>
    </source>
</evidence>
<dbReference type="InterPro" id="IPR002327">
    <property type="entry name" value="Cyt_c_1A/1B"/>
</dbReference>
<accession>A0A9X2LAS5</accession>
<gene>
    <name evidence="9" type="ORF">NOG11_12890</name>
</gene>
<dbReference type="PANTHER" id="PTHR11961">
    <property type="entry name" value="CYTOCHROME C"/>
    <property type="match status" value="1"/>
</dbReference>
<dbReference type="InterPro" id="IPR009056">
    <property type="entry name" value="Cyt_c-like_dom"/>
</dbReference>
<feature type="region of interest" description="Disordered" evidence="7">
    <location>
        <begin position="183"/>
        <end position="302"/>
    </location>
</feature>
<dbReference type="GO" id="GO:0020037">
    <property type="term" value="F:heme binding"/>
    <property type="evidence" value="ECO:0007669"/>
    <property type="project" value="InterPro"/>
</dbReference>
<evidence type="ECO:0000259" key="8">
    <source>
        <dbReference type="PROSITE" id="PS51007"/>
    </source>
</evidence>
<evidence type="ECO:0000313" key="10">
    <source>
        <dbReference type="Proteomes" id="UP001142610"/>
    </source>
</evidence>
<sequence>MKDPLFSNKLAGAVLVVLLLFIGLPVIAGTVVELAGGHHGHHYEEENPFGLSYTPYAELVGGGEGQAEEEEIFLGCLLAEADAERGARSAGVCAACHSFDQGGPQGTGPNLWEVVNRDIASVGAYGGYSSALQSEEGAWTYEKLDAYLYDSQSYISGTQMAQKIRKDNKRADILAYLGTLKSGEPAAYPTCEPPAEEGEEMAEGEGETPMEEVAGEAADRVDFEVPEPGEATLPDSQVNNPGNDGYPGDATREQPANLSEVPQDNTPDEGAPGNENALPEGGTADGDSPDAPEPDAGEGSGQ</sequence>
<name>A0A9X2LAS5_9PROT</name>
<dbReference type="Proteomes" id="UP001142610">
    <property type="component" value="Unassembled WGS sequence"/>
</dbReference>
<evidence type="ECO:0000256" key="5">
    <source>
        <dbReference type="ARBA" id="ARBA00023004"/>
    </source>
</evidence>
<dbReference type="EMBL" id="JANIBC010000015">
    <property type="protein sequence ID" value="MCQ8186278.1"/>
    <property type="molecule type" value="Genomic_DNA"/>
</dbReference>
<keyword evidence="2 6" id="KW-0349">Heme</keyword>
<evidence type="ECO:0000256" key="6">
    <source>
        <dbReference type="PROSITE-ProRule" id="PRU00433"/>
    </source>
</evidence>
<keyword evidence="4" id="KW-0249">Electron transport</keyword>
<feature type="compositionally biased region" description="Acidic residues" evidence="7">
    <location>
        <begin position="194"/>
        <end position="214"/>
    </location>
</feature>
<evidence type="ECO:0000256" key="7">
    <source>
        <dbReference type="SAM" id="MobiDB-lite"/>
    </source>
</evidence>
<keyword evidence="3 6" id="KW-0479">Metal-binding</keyword>
<reference evidence="9" key="1">
    <citation type="submission" date="2022-07" db="EMBL/GenBank/DDBJ databases">
        <title>Parvularcula maris sp. nov., an algicidal bacterium isolated from seawater.</title>
        <authorList>
            <person name="Li F."/>
        </authorList>
    </citation>
    <scope>NUCLEOTIDE SEQUENCE</scope>
    <source>
        <strain evidence="9">BGMRC 0090</strain>
    </source>
</reference>
<feature type="compositionally biased region" description="Acidic residues" evidence="7">
    <location>
        <begin position="287"/>
        <end position="296"/>
    </location>
</feature>
<proteinExistence type="predicted"/>
<keyword evidence="5 6" id="KW-0408">Iron</keyword>
<dbReference type="PROSITE" id="PS51007">
    <property type="entry name" value="CYTC"/>
    <property type="match status" value="1"/>
</dbReference>
<organism evidence="9 10">
    <name type="scientific">Parvularcula maris</name>
    <dbReference type="NCBI Taxonomy" id="2965077"/>
    <lineage>
        <taxon>Bacteria</taxon>
        <taxon>Pseudomonadati</taxon>
        <taxon>Pseudomonadota</taxon>
        <taxon>Alphaproteobacteria</taxon>
        <taxon>Parvularculales</taxon>
        <taxon>Parvularculaceae</taxon>
        <taxon>Parvularcula</taxon>
    </lineage>
</organism>
<dbReference type="InterPro" id="IPR036909">
    <property type="entry name" value="Cyt_c-like_dom_sf"/>
</dbReference>
<dbReference type="Gene3D" id="1.10.760.10">
    <property type="entry name" value="Cytochrome c-like domain"/>
    <property type="match status" value="1"/>
</dbReference>
<comment type="caution">
    <text evidence="9">The sequence shown here is derived from an EMBL/GenBank/DDBJ whole genome shotgun (WGS) entry which is preliminary data.</text>
</comment>
<dbReference type="Pfam" id="PF00034">
    <property type="entry name" value="Cytochrom_C"/>
    <property type="match status" value="1"/>
</dbReference>
<keyword evidence="10" id="KW-1185">Reference proteome</keyword>
<feature type="compositionally biased region" description="Polar residues" evidence="7">
    <location>
        <begin position="254"/>
        <end position="265"/>
    </location>
</feature>
<protein>
    <submittedName>
        <fullName evidence="9">C-type cytochrome</fullName>
    </submittedName>
</protein>
<keyword evidence="1" id="KW-0813">Transport</keyword>